<proteinExistence type="predicted"/>
<comment type="caution">
    <text evidence="1">The sequence shown here is derived from an EMBL/GenBank/DDBJ whole genome shotgun (WGS) entry which is preliminary data.</text>
</comment>
<evidence type="ECO:0008006" key="3">
    <source>
        <dbReference type="Google" id="ProtNLM"/>
    </source>
</evidence>
<dbReference type="EMBL" id="JTDE01003735">
    <property type="protein sequence ID" value="KAF7255709.1"/>
    <property type="molecule type" value="Genomic_DNA"/>
</dbReference>
<dbReference type="AlphaFoldDB" id="A0A8S9YLH7"/>
<keyword evidence="2" id="KW-1185">Reference proteome</keyword>
<dbReference type="Gene3D" id="2.40.70.10">
    <property type="entry name" value="Acid Proteases"/>
    <property type="match status" value="1"/>
</dbReference>
<evidence type="ECO:0000313" key="1">
    <source>
        <dbReference type="EMBL" id="KAF7255709.1"/>
    </source>
</evidence>
<dbReference type="SUPFAM" id="SSF50630">
    <property type="entry name" value="Acid proteases"/>
    <property type="match status" value="1"/>
</dbReference>
<dbReference type="OrthoDB" id="420169at2759"/>
<accession>A0A8S9YLH7</accession>
<protein>
    <recommendedName>
        <fullName evidence="3">Peptidase A2 domain-containing protein</fullName>
    </recommendedName>
</protein>
<sequence length="327" mass="36000">MEEALSTAKAYAAEVNATGSYLDNTFGAMAISVAEPKPAYNDSDNHCERFGSAAQRCGHKPPLRFPRSRGYWPPSRHTNQGFTAAWGKSHNNVLFVPSVLCQNNHSLLFCSIGLNGCSALTIIDTGTACTVVCPIFCPEVRPYQQELRTANGTILQTTGSSRINVTIVNKMVQQEVCVSDAIPWDSITGLDFLITAGCTIDLQWRTLRVGDEYVKLPSVRSLTEEPNPDLWSPEVAPLNLQAQVDSLLSSCNQEVSEEAVGQLKAVVLANESAFAREGVPPGRSSRIQHRTNIRESVPLRHPPWRIPALYRNQVSEMIDYMLARDVI</sequence>
<name>A0A8S9YLH7_9TREM</name>
<reference evidence="1" key="1">
    <citation type="submission" date="2019-07" db="EMBL/GenBank/DDBJ databases">
        <title>Annotation for the trematode Paragonimus miyazaki's.</title>
        <authorList>
            <person name="Choi Y.-J."/>
        </authorList>
    </citation>
    <scope>NUCLEOTIDE SEQUENCE</scope>
    <source>
        <strain evidence="1">Japan</strain>
    </source>
</reference>
<gene>
    <name evidence="1" type="ORF">EG68_09749</name>
</gene>
<dbReference type="Proteomes" id="UP000822476">
    <property type="component" value="Unassembled WGS sequence"/>
</dbReference>
<organism evidence="1 2">
    <name type="scientific">Paragonimus skrjabini miyazakii</name>
    <dbReference type="NCBI Taxonomy" id="59628"/>
    <lineage>
        <taxon>Eukaryota</taxon>
        <taxon>Metazoa</taxon>
        <taxon>Spiralia</taxon>
        <taxon>Lophotrochozoa</taxon>
        <taxon>Platyhelminthes</taxon>
        <taxon>Trematoda</taxon>
        <taxon>Digenea</taxon>
        <taxon>Plagiorchiida</taxon>
        <taxon>Troglotremata</taxon>
        <taxon>Troglotrematidae</taxon>
        <taxon>Paragonimus</taxon>
    </lineage>
</organism>
<evidence type="ECO:0000313" key="2">
    <source>
        <dbReference type="Proteomes" id="UP000822476"/>
    </source>
</evidence>
<dbReference type="InterPro" id="IPR021109">
    <property type="entry name" value="Peptidase_aspartic_dom_sf"/>
</dbReference>